<feature type="domain" description="Wall-associated receptor kinase galacturonan-binding" evidence="7">
    <location>
        <begin position="35"/>
        <end position="100"/>
    </location>
</feature>
<keyword evidence="2" id="KW-0812">Transmembrane</keyword>
<evidence type="ECO:0000259" key="7">
    <source>
        <dbReference type="Pfam" id="PF13947"/>
    </source>
</evidence>
<feature type="chain" id="PRO_5001602943" description="Wall-associated receptor kinase galacturonan-binding domain-containing protein" evidence="6">
    <location>
        <begin position="25"/>
        <end position="235"/>
    </location>
</feature>
<keyword evidence="3 6" id="KW-0732">Signal</keyword>
<evidence type="ECO:0000256" key="4">
    <source>
        <dbReference type="ARBA" id="ARBA00022989"/>
    </source>
</evidence>
<dbReference type="GO" id="GO:0016020">
    <property type="term" value="C:membrane"/>
    <property type="evidence" value="ECO:0007669"/>
    <property type="project" value="UniProtKB-SubCell"/>
</dbReference>
<keyword evidence="9" id="KW-1185">Reference proteome</keyword>
<dbReference type="Pfam" id="PF13947">
    <property type="entry name" value="GUB_WAK_bind"/>
    <property type="match status" value="1"/>
</dbReference>
<dbReference type="EMBL" id="CM001881">
    <property type="protein sequence ID" value="EOY21123.1"/>
    <property type="molecule type" value="Genomic_DNA"/>
</dbReference>
<evidence type="ECO:0000313" key="8">
    <source>
        <dbReference type="EMBL" id="EOY21123.1"/>
    </source>
</evidence>
<name>A0A061FVL5_THECC</name>
<dbReference type="PANTHER" id="PTHR33138">
    <property type="entry name" value="OS01G0690200 PROTEIN"/>
    <property type="match status" value="1"/>
</dbReference>
<evidence type="ECO:0000256" key="5">
    <source>
        <dbReference type="ARBA" id="ARBA00023136"/>
    </source>
</evidence>
<gene>
    <name evidence="8" type="ORF">TCM_012474</name>
</gene>
<protein>
    <recommendedName>
        <fullName evidence="7">Wall-associated receptor kinase galacturonan-binding domain-containing protein</fullName>
    </recommendedName>
</protein>
<evidence type="ECO:0000256" key="1">
    <source>
        <dbReference type="ARBA" id="ARBA00004167"/>
    </source>
</evidence>
<dbReference type="OMA" id="ICENNRT"/>
<dbReference type="InParanoid" id="A0A061FVL5"/>
<dbReference type="GO" id="GO:0030247">
    <property type="term" value="F:polysaccharide binding"/>
    <property type="evidence" value="ECO:0007669"/>
    <property type="project" value="InterPro"/>
</dbReference>
<evidence type="ECO:0000256" key="2">
    <source>
        <dbReference type="ARBA" id="ARBA00022692"/>
    </source>
</evidence>
<accession>A0A061FVL5</accession>
<evidence type="ECO:0000256" key="6">
    <source>
        <dbReference type="SAM" id="SignalP"/>
    </source>
</evidence>
<organism evidence="8 9">
    <name type="scientific">Theobroma cacao</name>
    <name type="common">Cacao</name>
    <name type="synonym">Cocoa</name>
    <dbReference type="NCBI Taxonomy" id="3641"/>
    <lineage>
        <taxon>Eukaryota</taxon>
        <taxon>Viridiplantae</taxon>
        <taxon>Streptophyta</taxon>
        <taxon>Embryophyta</taxon>
        <taxon>Tracheophyta</taxon>
        <taxon>Spermatophyta</taxon>
        <taxon>Magnoliopsida</taxon>
        <taxon>eudicotyledons</taxon>
        <taxon>Gunneridae</taxon>
        <taxon>Pentapetalae</taxon>
        <taxon>rosids</taxon>
        <taxon>malvids</taxon>
        <taxon>Malvales</taxon>
        <taxon>Malvaceae</taxon>
        <taxon>Byttnerioideae</taxon>
        <taxon>Theobroma</taxon>
    </lineage>
</organism>
<dbReference type="PANTHER" id="PTHR33138:SF30">
    <property type="entry name" value="LEAF RUST 10 DISEASE-RESISTANCE LOCUS RECEPTOR-LIKE PROTEIN KINASE-LIKE 2.7"/>
    <property type="match status" value="1"/>
</dbReference>
<sequence>MSIRAKLAILGLLALAHLSHFLDAVNAARRVTTPCKPSSCGAFTNISSPFILEGDPLECGDYELICENNRTILHNVDYGNGSFYVQEIFYNDGPTIRLVDGSLKSDECSILPKSFPCGSDYMYFISCKVAINSSLYVDASPCANASFSPHPYFYAVDGREISNAIDLHESCIIEVQVPRPFQLQSSSITGLSIFDIHQMFLMGYDVPDYCAPRSSLGTVTVNGTPPLYKIILGKM</sequence>
<dbReference type="InterPro" id="IPR025287">
    <property type="entry name" value="WAK_GUB"/>
</dbReference>
<evidence type="ECO:0000313" key="9">
    <source>
        <dbReference type="Proteomes" id="UP000026915"/>
    </source>
</evidence>
<dbReference type="AlphaFoldDB" id="A0A061FVL5"/>
<dbReference type="HOGENOM" id="CLU_1181938_0_0_1"/>
<reference evidence="8 9" key="1">
    <citation type="journal article" date="2013" name="Genome Biol.">
        <title>The genome sequence of the most widely cultivated cacao type and its use to identify candidate genes regulating pod color.</title>
        <authorList>
            <person name="Motamayor J.C."/>
            <person name="Mockaitis K."/>
            <person name="Schmutz J."/>
            <person name="Haiminen N."/>
            <person name="Iii D.L."/>
            <person name="Cornejo O."/>
            <person name="Findley S.D."/>
            <person name="Zheng P."/>
            <person name="Utro F."/>
            <person name="Royaert S."/>
            <person name="Saski C."/>
            <person name="Jenkins J."/>
            <person name="Podicheti R."/>
            <person name="Zhao M."/>
            <person name="Scheffler B.E."/>
            <person name="Stack J.C."/>
            <person name="Feltus F.A."/>
            <person name="Mustiga G.M."/>
            <person name="Amores F."/>
            <person name="Phillips W."/>
            <person name="Marelli J.P."/>
            <person name="May G.D."/>
            <person name="Shapiro H."/>
            <person name="Ma J."/>
            <person name="Bustamante C.D."/>
            <person name="Schnell R.J."/>
            <person name="Main D."/>
            <person name="Gilbert D."/>
            <person name="Parida L."/>
            <person name="Kuhn D.N."/>
        </authorList>
    </citation>
    <scope>NUCLEOTIDE SEQUENCE [LARGE SCALE GENOMIC DNA]</scope>
    <source>
        <strain evidence="9">cv. Matina 1-6</strain>
    </source>
</reference>
<evidence type="ECO:0000256" key="3">
    <source>
        <dbReference type="ARBA" id="ARBA00022729"/>
    </source>
</evidence>
<proteinExistence type="predicted"/>
<dbReference type="Proteomes" id="UP000026915">
    <property type="component" value="Chromosome 3"/>
</dbReference>
<keyword evidence="5" id="KW-0472">Membrane</keyword>
<comment type="subcellular location">
    <subcellularLocation>
        <location evidence="1">Membrane</location>
        <topology evidence="1">Single-pass membrane protein</topology>
    </subcellularLocation>
</comment>
<keyword evidence="4" id="KW-1133">Transmembrane helix</keyword>
<dbReference type="Gramene" id="EOY21123">
    <property type="protein sequence ID" value="EOY21123"/>
    <property type="gene ID" value="TCM_012474"/>
</dbReference>
<feature type="signal peptide" evidence="6">
    <location>
        <begin position="1"/>
        <end position="24"/>
    </location>
</feature>